<proteinExistence type="predicted"/>
<protein>
    <submittedName>
        <fullName evidence="1">Uncharacterized protein</fullName>
    </submittedName>
</protein>
<dbReference type="EMBL" id="JAHZIK010002689">
    <property type="protein sequence ID" value="MBW7461101.1"/>
    <property type="molecule type" value="Genomic_DNA"/>
</dbReference>
<sequence length="62" mass="6942">DEPIRHAAGFILQNLDSKSIVSSYPTGAGLPGHFYNRYESYSLVWPLLALSHYEQKYGASPK</sequence>
<organism evidence="1 2">
    <name type="scientific">Paenibacillus sepulcri</name>
    <dbReference type="NCBI Taxonomy" id="359917"/>
    <lineage>
        <taxon>Bacteria</taxon>
        <taxon>Bacillati</taxon>
        <taxon>Bacillota</taxon>
        <taxon>Bacilli</taxon>
        <taxon>Bacillales</taxon>
        <taxon>Paenibacillaceae</taxon>
        <taxon>Paenibacillus</taxon>
    </lineage>
</organism>
<dbReference type="Gene3D" id="1.50.10.20">
    <property type="match status" value="1"/>
</dbReference>
<name>A0ABS7CKP1_9BACL</name>
<accession>A0ABS7CKP1</accession>
<feature type="non-terminal residue" evidence="1">
    <location>
        <position position="1"/>
    </location>
</feature>
<comment type="caution">
    <text evidence="1">The sequence shown here is derived from an EMBL/GenBank/DDBJ whole genome shotgun (WGS) entry which is preliminary data.</text>
</comment>
<keyword evidence="2" id="KW-1185">Reference proteome</keyword>
<evidence type="ECO:0000313" key="1">
    <source>
        <dbReference type="EMBL" id="MBW7461101.1"/>
    </source>
</evidence>
<gene>
    <name evidence="1" type="ORF">K0U00_44315</name>
</gene>
<evidence type="ECO:0000313" key="2">
    <source>
        <dbReference type="Proteomes" id="UP001519887"/>
    </source>
</evidence>
<reference evidence="1 2" key="1">
    <citation type="submission" date="2021-07" db="EMBL/GenBank/DDBJ databases">
        <title>Paenibacillus radiodurans sp. nov., isolated from the southeastern edge of Tengger Desert.</title>
        <authorList>
            <person name="Zhang G."/>
        </authorList>
    </citation>
    <scope>NUCLEOTIDE SEQUENCE [LARGE SCALE GENOMIC DNA]</scope>
    <source>
        <strain evidence="1 2">CCM 7311</strain>
    </source>
</reference>
<dbReference type="Proteomes" id="UP001519887">
    <property type="component" value="Unassembled WGS sequence"/>
</dbReference>